<dbReference type="Pfam" id="PF10508">
    <property type="entry name" value="Proteasom_PSMB"/>
    <property type="match status" value="1"/>
</dbReference>
<dbReference type="InterPro" id="IPR019538">
    <property type="entry name" value="PSMD5"/>
</dbReference>
<dbReference type="AlphaFoldDB" id="A0A9W8GDJ6"/>
<keyword evidence="2" id="KW-1185">Reference proteome</keyword>
<dbReference type="GO" id="GO:0005829">
    <property type="term" value="C:cytosol"/>
    <property type="evidence" value="ECO:0007669"/>
    <property type="project" value="TreeGrafter"/>
</dbReference>
<gene>
    <name evidence="1" type="ORF">IWW39_006382</name>
</gene>
<dbReference type="PANTHER" id="PTHR13554">
    <property type="entry name" value="26S PROTEASOME NON-ATPASE REGULATORY SUBUNIT 5-RELATED"/>
    <property type="match status" value="1"/>
</dbReference>
<organism evidence="1 2">
    <name type="scientific">Coemansia spiralis</name>
    <dbReference type="NCBI Taxonomy" id="417178"/>
    <lineage>
        <taxon>Eukaryota</taxon>
        <taxon>Fungi</taxon>
        <taxon>Fungi incertae sedis</taxon>
        <taxon>Zoopagomycota</taxon>
        <taxon>Kickxellomycotina</taxon>
        <taxon>Kickxellomycetes</taxon>
        <taxon>Kickxellales</taxon>
        <taxon>Kickxellaceae</taxon>
        <taxon>Coemansia</taxon>
    </lineage>
</organism>
<dbReference type="OrthoDB" id="10250600at2759"/>
<sequence length="512" mass="55785">MEKEYNKTIKQICILLQSEPTTEVIQGLREAFENLSKQLKAGPFLEVFETTLSNIPFAALFSLLAAPDNRLVVTVAEVTSQLLKPVTWAMVHQTFEEYIIQGLDHPHPVVKCLVLDQFLKCDRDTEPFSPQYGQHIWMCLESKSDTDATKLAKQVLEHLCAVGMATDYLLTGESIGAMKQLLASGGESQRFRVYDVVAGASARSDTIFELLRQEGIVDMLLKESSADDVLVLMNFYELLPTMCASLASFEYLDSAGIFVDALACVDKAEGDSSVTGSLLRVAGLKLFSRMVDAGGVKPGSFLEKYPIAPRLGQMLLATEASGELTTTAINCLGAIGNNADALAYLVKEKTALAALASVYDRSIGQLRVECMQAVACIFGHSASPSKAASQACYELYERLAGGKFLASLVKEIMKGFEESCVAGLAVIQKMTLHAWGVREIASHQNALNYLLMRDSSRGRLVQQWQFAAIESMAKSEQAVVEFDAATLAQIQKYVRDGPYYVSSAPQVALGSS</sequence>
<proteinExistence type="predicted"/>
<evidence type="ECO:0000313" key="1">
    <source>
        <dbReference type="EMBL" id="KAJ2681283.1"/>
    </source>
</evidence>
<dbReference type="Proteomes" id="UP001151516">
    <property type="component" value="Unassembled WGS sequence"/>
</dbReference>
<reference evidence="1" key="1">
    <citation type="submission" date="2022-07" db="EMBL/GenBank/DDBJ databases">
        <title>Phylogenomic reconstructions and comparative analyses of Kickxellomycotina fungi.</title>
        <authorList>
            <person name="Reynolds N.K."/>
            <person name="Stajich J.E."/>
            <person name="Barry K."/>
            <person name="Grigoriev I.V."/>
            <person name="Crous P."/>
            <person name="Smith M.E."/>
        </authorList>
    </citation>
    <scope>NUCLEOTIDE SEQUENCE</scope>
    <source>
        <strain evidence="1">CBS 109367</strain>
    </source>
</reference>
<name>A0A9W8GDJ6_9FUNG</name>
<evidence type="ECO:0000313" key="2">
    <source>
        <dbReference type="Proteomes" id="UP001151516"/>
    </source>
</evidence>
<dbReference type="EMBL" id="JANBTX010000688">
    <property type="protein sequence ID" value="KAJ2681283.1"/>
    <property type="molecule type" value="Genomic_DNA"/>
</dbReference>
<dbReference type="GO" id="GO:0043248">
    <property type="term" value="P:proteasome assembly"/>
    <property type="evidence" value="ECO:0007669"/>
    <property type="project" value="InterPro"/>
</dbReference>
<protein>
    <recommendedName>
        <fullName evidence="3">26S proteasome non-ATPase regulatory subunit 5</fullName>
    </recommendedName>
</protein>
<comment type="caution">
    <text evidence="1">The sequence shown here is derived from an EMBL/GenBank/DDBJ whole genome shotgun (WGS) entry which is preliminary data.</text>
</comment>
<dbReference type="InterPro" id="IPR016024">
    <property type="entry name" value="ARM-type_fold"/>
</dbReference>
<evidence type="ECO:0008006" key="3">
    <source>
        <dbReference type="Google" id="ProtNLM"/>
    </source>
</evidence>
<accession>A0A9W8GDJ6</accession>
<dbReference type="SUPFAM" id="SSF48371">
    <property type="entry name" value="ARM repeat"/>
    <property type="match status" value="1"/>
</dbReference>
<dbReference type="PANTHER" id="PTHR13554:SF10">
    <property type="entry name" value="26S PROTEASOME NON-ATPASE REGULATORY SUBUNIT 5"/>
    <property type="match status" value="1"/>
</dbReference>